<name>A0AAV0C3Y8_9ASTE</name>
<dbReference type="InterPro" id="IPR045069">
    <property type="entry name" value="MATE_euk"/>
</dbReference>
<comment type="caution">
    <text evidence="7">The sequence shown here is derived from an EMBL/GenBank/DDBJ whole genome shotgun (WGS) entry which is preliminary data.</text>
</comment>
<protein>
    <recommendedName>
        <fullName evidence="6">Protein DETOXIFICATION</fullName>
    </recommendedName>
    <alternativeName>
        <fullName evidence="6">Multidrug and toxic compound extrusion protein</fullName>
    </alternativeName>
</protein>
<proteinExistence type="inferred from homology"/>
<dbReference type="GO" id="GO:0042910">
    <property type="term" value="F:xenobiotic transmembrane transporter activity"/>
    <property type="evidence" value="ECO:0007669"/>
    <property type="project" value="InterPro"/>
</dbReference>
<feature type="transmembrane region" description="Helical" evidence="6">
    <location>
        <begin position="376"/>
        <end position="398"/>
    </location>
</feature>
<dbReference type="GO" id="GO:1990961">
    <property type="term" value="P:xenobiotic detoxification by transmembrane export across the plasma membrane"/>
    <property type="evidence" value="ECO:0007669"/>
    <property type="project" value="InterPro"/>
</dbReference>
<feature type="transmembrane region" description="Helical" evidence="6">
    <location>
        <begin position="292"/>
        <end position="316"/>
    </location>
</feature>
<dbReference type="AlphaFoldDB" id="A0AAV0C3Y8"/>
<keyword evidence="8" id="KW-1185">Reference proteome</keyword>
<evidence type="ECO:0000256" key="2">
    <source>
        <dbReference type="ARBA" id="ARBA00010199"/>
    </source>
</evidence>
<dbReference type="GO" id="GO:0015297">
    <property type="term" value="F:antiporter activity"/>
    <property type="evidence" value="ECO:0007669"/>
    <property type="project" value="InterPro"/>
</dbReference>
<feature type="transmembrane region" description="Helical" evidence="6">
    <location>
        <begin position="255"/>
        <end position="280"/>
    </location>
</feature>
<feature type="transmembrane region" description="Helical" evidence="6">
    <location>
        <begin position="208"/>
        <end position="234"/>
    </location>
</feature>
<accession>A0AAV0C3Y8</accession>
<keyword evidence="3 6" id="KW-0812">Transmembrane</keyword>
<dbReference type="NCBIfam" id="TIGR00797">
    <property type="entry name" value="matE"/>
    <property type="match status" value="1"/>
</dbReference>
<comment type="similarity">
    <text evidence="2 6">Belongs to the multi antimicrobial extrusion (MATE) (TC 2.A.66.1) family.</text>
</comment>
<gene>
    <name evidence="7" type="ORF">CEPIT_LOCUS2499</name>
</gene>
<evidence type="ECO:0000256" key="3">
    <source>
        <dbReference type="ARBA" id="ARBA00022692"/>
    </source>
</evidence>
<evidence type="ECO:0000313" key="8">
    <source>
        <dbReference type="Proteomes" id="UP001152523"/>
    </source>
</evidence>
<dbReference type="Pfam" id="PF01554">
    <property type="entry name" value="MatE"/>
    <property type="match status" value="2"/>
</dbReference>
<dbReference type="GO" id="GO:0016020">
    <property type="term" value="C:membrane"/>
    <property type="evidence" value="ECO:0007669"/>
    <property type="project" value="UniProtKB-SubCell"/>
</dbReference>
<organism evidence="7 8">
    <name type="scientific">Cuscuta epithymum</name>
    <dbReference type="NCBI Taxonomy" id="186058"/>
    <lineage>
        <taxon>Eukaryota</taxon>
        <taxon>Viridiplantae</taxon>
        <taxon>Streptophyta</taxon>
        <taxon>Embryophyta</taxon>
        <taxon>Tracheophyta</taxon>
        <taxon>Spermatophyta</taxon>
        <taxon>Magnoliopsida</taxon>
        <taxon>eudicotyledons</taxon>
        <taxon>Gunneridae</taxon>
        <taxon>Pentapetalae</taxon>
        <taxon>asterids</taxon>
        <taxon>lamiids</taxon>
        <taxon>Solanales</taxon>
        <taxon>Convolvulaceae</taxon>
        <taxon>Cuscuteae</taxon>
        <taxon>Cuscuta</taxon>
        <taxon>Cuscuta subgen. Cuscuta</taxon>
    </lineage>
</organism>
<comment type="subcellular location">
    <subcellularLocation>
        <location evidence="1">Membrane</location>
        <topology evidence="1">Multi-pass membrane protein</topology>
    </subcellularLocation>
</comment>
<evidence type="ECO:0000256" key="4">
    <source>
        <dbReference type="ARBA" id="ARBA00022989"/>
    </source>
</evidence>
<feature type="transmembrane region" description="Helical" evidence="6">
    <location>
        <begin position="337"/>
        <end position="356"/>
    </location>
</feature>
<keyword evidence="4 6" id="KW-1133">Transmembrane helix</keyword>
<feature type="transmembrane region" description="Helical" evidence="6">
    <location>
        <begin position="182"/>
        <end position="202"/>
    </location>
</feature>
<keyword evidence="5 6" id="KW-0472">Membrane</keyword>
<evidence type="ECO:0000256" key="1">
    <source>
        <dbReference type="ARBA" id="ARBA00004141"/>
    </source>
</evidence>
<dbReference type="EMBL" id="CAMAPF010000012">
    <property type="protein sequence ID" value="CAH9066965.1"/>
    <property type="molecule type" value="Genomic_DNA"/>
</dbReference>
<feature type="transmembrane region" description="Helical" evidence="6">
    <location>
        <begin position="435"/>
        <end position="456"/>
    </location>
</feature>
<dbReference type="CDD" id="cd13132">
    <property type="entry name" value="MATE_eukaryotic"/>
    <property type="match status" value="1"/>
</dbReference>
<evidence type="ECO:0000256" key="5">
    <source>
        <dbReference type="ARBA" id="ARBA00023136"/>
    </source>
</evidence>
<feature type="transmembrane region" description="Helical" evidence="6">
    <location>
        <begin position="69"/>
        <end position="91"/>
    </location>
</feature>
<feature type="transmembrane region" description="Helical" evidence="6">
    <location>
        <begin position="405"/>
        <end position="429"/>
    </location>
</feature>
<evidence type="ECO:0000313" key="7">
    <source>
        <dbReference type="EMBL" id="CAH9066965.1"/>
    </source>
</evidence>
<reference evidence="7" key="1">
    <citation type="submission" date="2022-07" db="EMBL/GenBank/DDBJ databases">
        <authorList>
            <person name="Macas J."/>
            <person name="Novak P."/>
            <person name="Neumann P."/>
        </authorList>
    </citation>
    <scope>NUCLEOTIDE SEQUENCE</scope>
</reference>
<feature type="transmembrane region" description="Helical" evidence="6">
    <location>
        <begin position="154"/>
        <end position="175"/>
    </location>
</feature>
<sequence length="460" mass="50306">MEPTDPLLISSSRGNQSQEEEAKLVNETWGESKKIWQIAGPTIFSRLAMFSLTVITQSFAGHLGNGNLAAISIVTTLLIGITFGLLLGMASAMETLCGQAYGAKQYHMLGIYLQRSCILLSLSSIALLPLFMFASPIVKLLGQSDDVAELTGEVAIWLIPMHLSFPFQFTLMRFLQCQLKTLVIAWVCGGTLLLHVVLNWVFVYTLRVGIVGTAIVLDISWWASVIGLVAYIVFGGCPHSWTGFSRQGIFGLWQFFKLSLASGVMLSLENFYFRVLIIVSGYVKNIDVSIDALSVCVTIIGWESMIPLGLFAATGIRVATELGAGNRKGARLATKVSLLNSFIIGVMFWLIIMAYPEKLAMIFTSNTAVIKMVHDLSFLLATTLLINCIQPILSGVAVGFGWQALVAYVNIGSYYLVGIPLGLFLGYFYHFGLKGIWIGMMCGTVVQTLILTVLTLRCGW</sequence>
<dbReference type="PANTHER" id="PTHR11206">
    <property type="entry name" value="MULTIDRUG RESISTANCE PROTEIN"/>
    <property type="match status" value="1"/>
</dbReference>
<evidence type="ECO:0000256" key="6">
    <source>
        <dbReference type="RuleBase" id="RU004914"/>
    </source>
</evidence>
<dbReference type="InterPro" id="IPR002528">
    <property type="entry name" value="MATE_fam"/>
</dbReference>
<feature type="transmembrane region" description="Helical" evidence="6">
    <location>
        <begin position="112"/>
        <end position="134"/>
    </location>
</feature>
<dbReference type="Proteomes" id="UP001152523">
    <property type="component" value="Unassembled WGS sequence"/>
</dbReference>